<evidence type="ECO:0000313" key="3">
    <source>
        <dbReference type="Proteomes" id="UP001305779"/>
    </source>
</evidence>
<organism evidence="2 3">
    <name type="scientific">Zasmidium cellare</name>
    <name type="common">Wine cellar mold</name>
    <name type="synonym">Racodium cellare</name>
    <dbReference type="NCBI Taxonomy" id="395010"/>
    <lineage>
        <taxon>Eukaryota</taxon>
        <taxon>Fungi</taxon>
        <taxon>Dikarya</taxon>
        <taxon>Ascomycota</taxon>
        <taxon>Pezizomycotina</taxon>
        <taxon>Dothideomycetes</taxon>
        <taxon>Dothideomycetidae</taxon>
        <taxon>Mycosphaerellales</taxon>
        <taxon>Mycosphaerellaceae</taxon>
        <taxon>Zasmidium</taxon>
    </lineage>
</organism>
<keyword evidence="3" id="KW-1185">Reference proteome</keyword>
<keyword evidence="1" id="KW-1133">Transmembrane helix</keyword>
<feature type="transmembrane region" description="Helical" evidence="1">
    <location>
        <begin position="436"/>
        <end position="457"/>
    </location>
</feature>
<dbReference type="Pfam" id="PF11374">
    <property type="entry name" value="DUF3176"/>
    <property type="match status" value="1"/>
</dbReference>
<comment type="caution">
    <text evidence="2">The sequence shown here is derived from an EMBL/GenBank/DDBJ whole genome shotgun (WGS) entry which is preliminary data.</text>
</comment>
<gene>
    <name evidence="2" type="ORF">PRZ48_004325</name>
</gene>
<keyword evidence="1" id="KW-0812">Transmembrane</keyword>
<accession>A0ABR0EQ82</accession>
<feature type="transmembrane region" description="Helical" evidence="1">
    <location>
        <begin position="33"/>
        <end position="54"/>
    </location>
</feature>
<dbReference type="InterPro" id="IPR021514">
    <property type="entry name" value="DUF3176"/>
</dbReference>
<evidence type="ECO:0000313" key="2">
    <source>
        <dbReference type="EMBL" id="KAK4503410.1"/>
    </source>
</evidence>
<feature type="transmembrane region" description="Helical" evidence="1">
    <location>
        <begin position="74"/>
        <end position="96"/>
    </location>
</feature>
<protein>
    <submittedName>
        <fullName evidence="2">Uncharacterized protein</fullName>
    </submittedName>
</protein>
<dbReference type="EMBL" id="JAXOVC010000003">
    <property type="protein sequence ID" value="KAK4503410.1"/>
    <property type="molecule type" value="Genomic_DNA"/>
</dbReference>
<keyword evidence="1" id="KW-0472">Membrane</keyword>
<dbReference type="Proteomes" id="UP001305779">
    <property type="component" value="Unassembled WGS sequence"/>
</dbReference>
<dbReference type="PANTHER" id="PTHR37576">
    <property type="entry name" value="DEFECT AT LOW TEMPERATURE PROTEIN 1"/>
    <property type="match status" value="1"/>
</dbReference>
<proteinExistence type="predicted"/>
<name>A0ABR0EQ82_ZASCE</name>
<sequence length="561" mass="60612">MPTKCSVAAQQYSQTTTNDKHAWRPGLLRRFPYLGSLSLLGALTCILAAIVILASSNNTPLADWTYSPSVYVSITYTIFNLLLQDALSSGVVVAWWTTALRDGTTILDLHETWDFGHSALAAVRGGWKRWNFVALAAVVVAFAPVNGPLLQRASEVRVGRMEGRVNVTVNAARGVEWATGYMSGRLRVVPLLSEGFAGGFQLSAAGLAVNCSSYTVPYNVVPDEGCNSITGSTQQCIDAQAGFIMFRSNISWFYDKPGQLNLDVQYKDQAACTGEMTIQNCTLRAATVRYPVIIDGDTSTIYLDPKSTIFDDVVDFLGDYTDPGIQGPTQLGGYAHALSDIFYGVSHIRWAGAVGYEVLSTGPSGTRFANLTEAQRQDNGLTQGLCNIFFNDPVPDLLQQARELMFRTALMGSNETHRQTIELNQVRTAGVYQSNYAYLGAAAAVSLIAILIVLGTFNQFWLLGRKVSMSPIETAKAFDAPVLKGVIPNKEVKEIVKDVGMRAVQYGGLRGPDVGVAQMPGEPPVYFEGPKGVEGCVRGVGAENVVLTMGDPAEVEALILR</sequence>
<reference evidence="2 3" key="1">
    <citation type="journal article" date="2023" name="G3 (Bethesda)">
        <title>A chromosome-level genome assembly of Zasmidium syzygii isolated from banana leaves.</title>
        <authorList>
            <person name="van Westerhoven A.C."/>
            <person name="Mehrabi R."/>
            <person name="Talebi R."/>
            <person name="Steentjes M.B.F."/>
            <person name="Corcolon B."/>
            <person name="Chong P.A."/>
            <person name="Kema G.H.J."/>
            <person name="Seidl M.F."/>
        </authorList>
    </citation>
    <scope>NUCLEOTIDE SEQUENCE [LARGE SCALE GENOMIC DNA]</scope>
    <source>
        <strain evidence="2 3">P124</strain>
    </source>
</reference>
<evidence type="ECO:0000256" key="1">
    <source>
        <dbReference type="SAM" id="Phobius"/>
    </source>
</evidence>
<dbReference type="PANTHER" id="PTHR37576:SF2">
    <property type="entry name" value="DEFECT AT LOW TEMPERATURE PROTEIN 1"/>
    <property type="match status" value="1"/>
</dbReference>